<dbReference type="EMBL" id="QGNW01002067">
    <property type="protein sequence ID" value="RVW25711.1"/>
    <property type="molecule type" value="Genomic_DNA"/>
</dbReference>
<comment type="caution">
    <text evidence="2">The sequence shown here is derived from an EMBL/GenBank/DDBJ whole genome shotgun (WGS) entry which is preliminary data.</text>
</comment>
<evidence type="ECO:0000313" key="2">
    <source>
        <dbReference type="EMBL" id="RVW25711.1"/>
    </source>
</evidence>
<protein>
    <submittedName>
        <fullName evidence="2">Uncharacterized protein</fullName>
    </submittedName>
</protein>
<proteinExistence type="predicted"/>
<dbReference type="AlphaFoldDB" id="A0A438CR68"/>
<evidence type="ECO:0000256" key="1">
    <source>
        <dbReference type="SAM" id="SignalP"/>
    </source>
</evidence>
<dbReference type="Proteomes" id="UP000288805">
    <property type="component" value="Unassembled WGS sequence"/>
</dbReference>
<organism evidence="2 3">
    <name type="scientific">Vitis vinifera</name>
    <name type="common">Grape</name>
    <dbReference type="NCBI Taxonomy" id="29760"/>
    <lineage>
        <taxon>Eukaryota</taxon>
        <taxon>Viridiplantae</taxon>
        <taxon>Streptophyta</taxon>
        <taxon>Embryophyta</taxon>
        <taxon>Tracheophyta</taxon>
        <taxon>Spermatophyta</taxon>
        <taxon>Magnoliopsida</taxon>
        <taxon>eudicotyledons</taxon>
        <taxon>Gunneridae</taxon>
        <taxon>Pentapetalae</taxon>
        <taxon>rosids</taxon>
        <taxon>Vitales</taxon>
        <taxon>Vitaceae</taxon>
        <taxon>Viteae</taxon>
        <taxon>Vitis</taxon>
    </lineage>
</organism>
<feature type="chain" id="PRO_5019353422" evidence="1">
    <location>
        <begin position="31"/>
        <end position="399"/>
    </location>
</feature>
<evidence type="ECO:0000313" key="3">
    <source>
        <dbReference type="Proteomes" id="UP000288805"/>
    </source>
</evidence>
<reference evidence="2 3" key="1">
    <citation type="journal article" date="2018" name="PLoS Genet.">
        <title>Population sequencing reveals clonal diversity and ancestral inbreeding in the grapevine cultivar Chardonnay.</title>
        <authorList>
            <person name="Roach M.J."/>
            <person name="Johnson D.L."/>
            <person name="Bohlmann J."/>
            <person name="van Vuuren H.J."/>
            <person name="Jones S.J."/>
            <person name="Pretorius I.S."/>
            <person name="Schmidt S.A."/>
            <person name="Borneman A.R."/>
        </authorList>
    </citation>
    <scope>NUCLEOTIDE SEQUENCE [LARGE SCALE GENOMIC DNA]</scope>
    <source>
        <strain evidence="3">cv. Chardonnay</strain>
        <tissue evidence="2">Leaf</tissue>
    </source>
</reference>
<sequence>MLCQIQMETRLQDQMGFLWLLVFSLGFCEGRGDDFLKEFYGHGRFEKSLNATFLVLIRKKGVVKDFKDFRPINLHGESERMNVGGRAWFGIDSKSFEISVELSKGKLSRKEEGVVSSNYAAMRQVDTCCVRIKAFKMKDGQSQGPVPVEAFPLPEQGSERQDVWLQFGGVNSFNKLQYLNHCLVGKWGGSNGGGSVDILFGGLGQLAKEAERALQEGLSVFRQRPLKDFFKRVGDACGGYVGVDEETTRGRNLQWARWEMPPWVAPMAPRTKRQEEREKKSSDTCKASLVGLARSNIAKKQDVQEQEFVGTVWEEGQSSAVGAALQRPMEVKASSSWFKEPISEVVGPIVEGVQPIDGRINQPAVNRAIRWFKEPISEIVGPFVEGVWPIEGRAGQPAN</sequence>
<accession>A0A438CR68</accession>
<feature type="signal peptide" evidence="1">
    <location>
        <begin position="1"/>
        <end position="30"/>
    </location>
</feature>
<gene>
    <name evidence="2" type="ORF">CK203_104699</name>
</gene>
<name>A0A438CR68_VITVI</name>
<keyword evidence="1" id="KW-0732">Signal</keyword>